<evidence type="ECO:0000259" key="10">
    <source>
        <dbReference type="PROSITE" id="PS50885"/>
    </source>
</evidence>
<dbReference type="InterPro" id="IPR050640">
    <property type="entry name" value="Bact_2-comp_sensor_kinase"/>
</dbReference>
<dbReference type="CDD" id="cd06225">
    <property type="entry name" value="HAMP"/>
    <property type="match status" value="1"/>
</dbReference>
<feature type="domain" description="Histidine kinase" evidence="9">
    <location>
        <begin position="498"/>
        <end position="597"/>
    </location>
</feature>
<dbReference type="Gene3D" id="3.30.450.20">
    <property type="entry name" value="PAS domain"/>
    <property type="match status" value="1"/>
</dbReference>
<dbReference type="Pfam" id="PF02518">
    <property type="entry name" value="HATPase_c"/>
    <property type="match status" value="1"/>
</dbReference>
<evidence type="ECO:0000256" key="7">
    <source>
        <dbReference type="ARBA" id="ARBA00023012"/>
    </source>
</evidence>
<evidence type="ECO:0000256" key="8">
    <source>
        <dbReference type="SAM" id="Phobius"/>
    </source>
</evidence>
<gene>
    <name evidence="11" type="ORF">IAB73_00140</name>
</gene>
<keyword evidence="8" id="KW-0472">Membrane</keyword>
<dbReference type="InterPro" id="IPR003594">
    <property type="entry name" value="HATPase_dom"/>
</dbReference>
<evidence type="ECO:0000256" key="1">
    <source>
        <dbReference type="ARBA" id="ARBA00000085"/>
    </source>
</evidence>
<dbReference type="PROSITE" id="PS50885">
    <property type="entry name" value="HAMP"/>
    <property type="match status" value="1"/>
</dbReference>
<dbReference type="InterPro" id="IPR003660">
    <property type="entry name" value="HAMP_dom"/>
</dbReference>
<sequence length="607" mass="68509">MKRPLFSQRFSARVLRNTLASSLAILVLSSGIYFYQQTELALSYTHTDIRQSMRRVSEALDRTFQEVKDIFSDLVRDEALFAFFRDYDASQMSPVRANSEMRNTLNSYLLHVDDVLQVQFLRSDVVIYSQNATYTSIYNLDNAAFYRRARELSGQAFWTPTYDFTQAFGHELLSDVYVQDRYLISFVGEANLYQLKNGRLTYLPADVERPVLVISVTEGYLRQMLEGFTDYPDAQHFIVDESGYIVSHSDEGRRMTVLNDADNALLQGAQGETVDMFEGEKCLISYVTLLPGWKLVSVVPERSIILTALTNIASAFVAVFLLALLLSVLLSVGVSRSMARPIRRLMHAIDRMGRGDFQVRLPATRDEFNVLMGAFNDMTCKIDTLIEENYNVRLREKENELRALRYQINPHFLYNAFNILHMSALCEGDGKTAELIILLSKMLRYVLRDGRDVVALREELENVRQYFSLMQVAYEDSIHLEIDAQEDVLGAQLPKLTLQPLVENAVQHGLAGYGGGTVRIEARREDGAVCLSIRDNGRGLPQDYEITDGEGRGDSIGIANVRKRLSLLLGGEARMEIHAAQGAQGGTEVLITLPMRAYVGDAQALDL</sequence>
<dbReference type="EC" id="2.7.13.3" evidence="3"/>
<dbReference type="AlphaFoldDB" id="A0A9D0Z7H9"/>
<protein>
    <recommendedName>
        <fullName evidence="3">histidine kinase</fullName>
        <ecNumber evidence="3">2.7.13.3</ecNumber>
    </recommendedName>
</protein>
<comment type="subcellular location">
    <subcellularLocation>
        <location evidence="2">Membrane</location>
    </subcellularLocation>
</comment>
<keyword evidence="8" id="KW-1133">Transmembrane helix</keyword>
<proteinExistence type="predicted"/>
<dbReference type="SUPFAM" id="SSF55874">
    <property type="entry name" value="ATPase domain of HSP90 chaperone/DNA topoisomerase II/histidine kinase"/>
    <property type="match status" value="1"/>
</dbReference>
<accession>A0A9D0Z7H9</accession>
<keyword evidence="7" id="KW-0902">Two-component regulatory system</keyword>
<feature type="transmembrane region" description="Helical" evidence="8">
    <location>
        <begin position="312"/>
        <end position="334"/>
    </location>
</feature>
<keyword evidence="8" id="KW-0812">Transmembrane</keyword>
<dbReference type="PANTHER" id="PTHR34220:SF7">
    <property type="entry name" value="SENSOR HISTIDINE KINASE YPDA"/>
    <property type="match status" value="1"/>
</dbReference>
<dbReference type="GO" id="GO:0000155">
    <property type="term" value="F:phosphorelay sensor kinase activity"/>
    <property type="evidence" value="ECO:0007669"/>
    <property type="project" value="InterPro"/>
</dbReference>
<evidence type="ECO:0000256" key="6">
    <source>
        <dbReference type="ARBA" id="ARBA00022777"/>
    </source>
</evidence>
<evidence type="ECO:0000256" key="5">
    <source>
        <dbReference type="ARBA" id="ARBA00022679"/>
    </source>
</evidence>
<dbReference type="PROSITE" id="PS50109">
    <property type="entry name" value="HIS_KIN"/>
    <property type="match status" value="1"/>
</dbReference>
<evidence type="ECO:0000256" key="4">
    <source>
        <dbReference type="ARBA" id="ARBA00022553"/>
    </source>
</evidence>
<reference evidence="11" key="1">
    <citation type="submission" date="2020-10" db="EMBL/GenBank/DDBJ databases">
        <authorList>
            <person name="Gilroy R."/>
        </authorList>
    </citation>
    <scope>NUCLEOTIDE SEQUENCE</scope>
    <source>
        <strain evidence="11">ChiSxjej2B14-6234</strain>
    </source>
</reference>
<evidence type="ECO:0000259" key="9">
    <source>
        <dbReference type="PROSITE" id="PS50109"/>
    </source>
</evidence>
<reference evidence="11" key="2">
    <citation type="journal article" date="2021" name="PeerJ">
        <title>Extensive microbial diversity within the chicken gut microbiome revealed by metagenomics and culture.</title>
        <authorList>
            <person name="Gilroy R."/>
            <person name="Ravi A."/>
            <person name="Getino M."/>
            <person name="Pursley I."/>
            <person name="Horton D.L."/>
            <person name="Alikhan N.F."/>
            <person name="Baker D."/>
            <person name="Gharbi K."/>
            <person name="Hall N."/>
            <person name="Watson M."/>
            <person name="Adriaenssens E.M."/>
            <person name="Foster-Nyarko E."/>
            <person name="Jarju S."/>
            <person name="Secka A."/>
            <person name="Antonio M."/>
            <person name="Oren A."/>
            <person name="Chaudhuri R.R."/>
            <person name="La Ragione R."/>
            <person name="Hildebrand F."/>
            <person name="Pallen M.J."/>
        </authorList>
    </citation>
    <scope>NUCLEOTIDE SEQUENCE</scope>
    <source>
        <strain evidence="11">ChiSxjej2B14-6234</strain>
    </source>
</reference>
<keyword evidence="4" id="KW-0597">Phosphoprotein</keyword>
<dbReference type="Pfam" id="PF06580">
    <property type="entry name" value="His_kinase"/>
    <property type="match status" value="1"/>
</dbReference>
<feature type="domain" description="HAMP" evidence="10">
    <location>
        <begin position="336"/>
        <end position="387"/>
    </location>
</feature>
<dbReference type="Pfam" id="PF00672">
    <property type="entry name" value="HAMP"/>
    <property type="match status" value="1"/>
</dbReference>
<dbReference type="InterPro" id="IPR010559">
    <property type="entry name" value="Sig_transdc_His_kin_internal"/>
</dbReference>
<dbReference type="InterPro" id="IPR005467">
    <property type="entry name" value="His_kinase_dom"/>
</dbReference>
<evidence type="ECO:0000313" key="11">
    <source>
        <dbReference type="EMBL" id="HIQ70616.1"/>
    </source>
</evidence>
<comment type="caution">
    <text evidence="11">The sequence shown here is derived from an EMBL/GenBank/DDBJ whole genome shotgun (WGS) entry which is preliminary data.</text>
</comment>
<evidence type="ECO:0000256" key="3">
    <source>
        <dbReference type="ARBA" id="ARBA00012438"/>
    </source>
</evidence>
<dbReference type="GO" id="GO:0016020">
    <property type="term" value="C:membrane"/>
    <property type="evidence" value="ECO:0007669"/>
    <property type="project" value="UniProtKB-SubCell"/>
</dbReference>
<evidence type="ECO:0000313" key="12">
    <source>
        <dbReference type="Proteomes" id="UP000886887"/>
    </source>
</evidence>
<dbReference type="Gene3D" id="3.30.565.10">
    <property type="entry name" value="Histidine kinase-like ATPase, C-terminal domain"/>
    <property type="match status" value="1"/>
</dbReference>
<keyword evidence="6 11" id="KW-0418">Kinase</keyword>
<dbReference type="SMART" id="SM00387">
    <property type="entry name" value="HATPase_c"/>
    <property type="match status" value="1"/>
</dbReference>
<evidence type="ECO:0000256" key="2">
    <source>
        <dbReference type="ARBA" id="ARBA00004370"/>
    </source>
</evidence>
<dbReference type="PANTHER" id="PTHR34220">
    <property type="entry name" value="SENSOR HISTIDINE KINASE YPDA"/>
    <property type="match status" value="1"/>
</dbReference>
<dbReference type="Gene3D" id="6.10.340.10">
    <property type="match status" value="1"/>
</dbReference>
<dbReference type="CDD" id="cd12912">
    <property type="entry name" value="PDC2_MCP_like"/>
    <property type="match status" value="1"/>
</dbReference>
<dbReference type="InterPro" id="IPR036890">
    <property type="entry name" value="HATPase_C_sf"/>
</dbReference>
<dbReference type="SUPFAM" id="SSF158472">
    <property type="entry name" value="HAMP domain-like"/>
    <property type="match status" value="1"/>
</dbReference>
<dbReference type="Proteomes" id="UP000886887">
    <property type="component" value="Unassembled WGS sequence"/>
</dbReference>
<name>A0A9D0Z7H9_9FIRM</name>
<keyword evidence="5" id="KW-0808">Transferase</keyword>
<dbReference type="SMART" id="SM00304">
    <property type="entry name" value="HAMP"/>
    <property type="match status" value="1"/>
</dbReference>
<dbReference type="EMBL" id="DVFJ01000001">
    <property type="protein sequence ID" value="HIQ70616.1"/>
    <property type="molecule type" value="Genomic_DNA"/>
</dbReference>
<comment type="catalytic activity">
    <reaction evidence="1">
        <text>ATP + protein L-histidine = ADP + protein N-phospho-L-histidine.</text>
        <dbReference type="EC" id="2.7.13.3"/>
    </reaction>
</comment>
<organism evidence="11 12">
    <name type="scientific">Candidatus Onthenecus intestinigallinarum</name>
    <dbReference type="NCBI Taxonomy" id="2840875"/>
    <lineage>
        <taxon>Bacteria</taxon>
        <taxon>Bacillati</taxon>
        <taxon>Bacillota</taxon>
        <taxon>Clostridia</taxon>
        <taxon>Eubacteriales</taxon>
        <taxon>Candidatus Onthenecus</taxon>
    </lineage>
</organism>